<protein>
    <submittedName>
        <fullName evidence="1">Uncharacterized protein</fullName>
    </submittedName>
</protein>
<dbReference type="EnsemblMetazoa" id="OVOC7271.1">
    <property type="protein sequence ID" value="OVOC7271.1"/>
    <property type="gene ID" value="WBGene00244080"/>
</dbReference>
<proteinExistence type="predicted"/>
<dbReference type="Proteomes" id="UP000024404">
    <property type="component" value="Unassembled WGS sequence"/>
</dbReference>
<sequence length="143" mass="17135">MSVIELDILFMPEFYKNNFDAVLFSFIFYEFHWCKIRVVSNRYGVVGNFNKRESKLNYNGKIEEVVFDKMSISFANKILLRSDDSNYVFYSLVNVWKEMILNGSGLQQLIMKQNLKHLRWNYWALFFQTNIKQSSIIKNRLDS</sequence>
<name>A0A8R1XZW7_ONCVO</name>
<dbReference type="AlphaFoldDB" id="A0A8R1XZW7"/>
<keyword evidence="2" id="KW-1185">Reference proteome</keyword>
<reference evidence="1" key="2">
    <citation type="submission" date="2022-06" db="UniProtKB">
        <authorList>
            <consortium name="EnsemblMetazoa"/>
        </authorList>
    </citation>
    <scope>IDENTIFICATION</scope>
</reference>
<evidence type="ECO:0000313" key="1">
    <source>
        <dbReference type="EnsemblMetazoa" id="OVOC7271.1"/>
    </source>
</evidence>
<evidence type="ECO:0000313" key="2">
    <source>
        <dbReference type="Proteomes" id="UP000024404"/>
    </source>
</evidence>
<accession>A0A8R1XZW7</accession>
<reference evidence="2" key="1">
    <citation type="submission" date="2013-10" db="EMBL/GenBank/DDBJ databases">
        <title>Genome sequencing of Onchocerca volvulus.</title>
        <authorList>
            <person name="Cotton J."/>
            <person name="Tsai J."/>
            <person name="Stanley E."/>
            <person name="Tracey A."/>
            <person name="Holroyd N."/>
            <person name="Lustigman S."/>
            <person name="Berriman M."/>
        </authorList>
    </citation>
    <scope>NUCLEOTIDE SEQUENCE</scope>
</reference>
<dbReference type="EMBL" id="CMVM020000191">
    <property type="status" value="NOT_ANNOTATED_CDS"/>
    <property type="molecule type" value="Genomic_DNA"/>
</dbReference>
<organism evidence="1 2">
    <name type="scientific">Onchocerca volvulus</name>
    <dbReference type="NCBI Taxonomy" id="6282"/>
    <lineage>
        <taxon>Eukaryota</taxon>
        <taxon>Metazoa</taxon>
        <taxon>Ecdysozoa</taxon>
        <taxon>Nematoda</taxon>
        <taxon>Chromadorea</taxon>
        <taxon>Rhabditida</taxon>
        <taxon>Spirurina</taxon>
        <taxon>Spiruromorpha</taxon>
        <taxon>Filarioidea</taxon>
        <taxon>Onchocercidae</taxon>
        <taxon>Onchocerca</taxon>
    </lineage>
</organism>